<comment type="caution">
    <text evidence="18">The sequence shown here is derived from an EMBL/GenBank/DDBJ whole genome shotgun (WGS) entry which is preliminary data.</text>
</comment>
<keyword evidence="6 15" id="KW-0347">Helicase</keyword>
<keyword evidence="4" id="KW-0227">DNA damage</keyword>
<dbReference type="Pfam" id="PF00580">
    <property type="entry name" value="UvrD-helicase"/>
    <property type="match status" value="1"/>
</dbReference>
<evidence type="ECO:0000256" key="6">
    <source>
        <dbReference type="ARBA" id="ARBA00022806"/>
    </source>
</evidence>
<evidence type="ECO:0000256" key="11">
    <source>
        <dbReference type="ARBA" id="ARBA00023235"/>
    </source>
</evidence>
<evidence type="ECO:0000256" key="15">
    <source>
        <dbReference type="PROSITE-ProRule" id="PRU00560"/>
    </source>
</evidence>
<keyword evidence="5 15" id="KW-0378">Hydrolase</keyword>
<evidence type="ECO:0000256" key="9">
    <source>
        <dbReference type="ARBA" id="ARBA00023125"/>
    </source>
</evidence>
<comment type="catalytic activity">
    <reaction evidence="14">
        <text>ATP + H2O = ADP + phosphate + H(+)</text>
        <dbReference type="Rhea" id="RHEA:13065"/>
        <dbReference type="ChEBI" id="CHEBI:15377"/>
        <dbReference type="ChEBI" id="CHEBI:15378"/>
        <dbReference type="ChEBI" id="CHEBI:30616"/>
        <dbReference type="ChEBI" id="CHEBI:43474"/>
        <dbReference type="ChEBI" id="CHEBI:456216"/>
        <dbReference type="EC" id="5.6.2.4"/>
    </reaction>
</comment>
<dbReference type="Gene3D" id="1.10.486.10">
    <property type="entry name" value="PCRA, domain 4"/>
    <property type="match status" value="1"/>
</dbReference>
<comment type="catalytic activity">
    <reaction evidence="12">
        <text>Couples ATP hydrolysis with the unwinding of duplex DNA by translocating in the 3'-5' direction.</text>
        <dbReference type="EC" id="5.6.2.4"/>
    </reaction>
</comment>
<dbReference type="InterPro" id="IPR000212">
    <property type="entry name" value="DNA_helicase_UvrD/REP"/>
</dbReference>
<dbReference type="InterPro" id="IPR011604">
    <property type="entry name" value="PDDEXK-like_dom_sf"/>
</dbReference>
<evidence type="ECO:0000256" key="5">
    <source>
        <dbReference type="ARBA" id="ARBA00022801"/>
    </source>
</evidence>
<dbReference type="PANTHER" id="PTHR11070">
    <property type="entry name" value="UVRD / RECB / PCRA DNA HELICASE FAMILY MEMBER"/>
    <property type="match status" value="1"/>
</dbReference>
<dbReference type="GO" id="GO:0005524">
    <property type="term" value="F:ATP binding"/>
    <property type="evidence" value="ECO:0007669"/>
    <property type="project" value="UniProtKB-UniRule"/>
</dbReference>
<protein>
    <recommendedName>
        <fullName evidence="13">DNA 3'-5' helicase</fullName>
        <ecNumber evidence="13">5.6.2.4</ecNumber>
    </recommendedName>
</protein>
<dbReference type="GO" id="GO:0005829">
    <property type="term" value="C:cytosol"/>
    <property type="evidence" value="ECO:0007669"/>
    <property type="project" value="TreeGrafter"/>
</dbReference>
<dbReference type="Gene3D" id="3.90.320.10">
    <property type="match status" value="1"/>
</dbReference>
<evidence type="ECO:0000256" key="14">
    <source>
        <dbReference type="ARBA" id="ARBA00048988"/>
    </source>
</evidence>
<feature type="domain" description="UvrD-like helicase C-terminal" evidence="17">
    <location>
        <begin position="312"/>
        <end position="618"/>
    </location>
</feature>
<keyword evidence="7" id="KW-0269">Exonuclease</keyword>
<dbReference type="Pfam" id="PF12705">
    <property type="entry name" value="PDDEXK_1"/>
    <property type="match status" value="1"/>
</dbReference>
<feature type="domain" description="UvrD-like helicase ATP-binding" evidence="16">
    <location>
        <begin position="5"/>
        <end position="312"/>
    </location>
</feature>
<dbReference type="AlphaFoldDB" id="A0A9D2J309"/>
<dbReference type="SUPFAM" id="SSF52540">
    <property type="entry name" value="P-loop containing nucleoside triphosphate hydrolases"/>
    <property type="match status" value="1"/>
</dbReference>
<dbReference type="Proteomes" id="UP000824037">
    <property type="component" value="Unassembled WGS sequence"/>
</dbReference>
<dbReference type="Gene3D" id="1.10.10.160">
    <property type="match status" value="1"/>
</dbReference>
<dbReference type="GO" id="GO:0003677">
    <property type="term" value="F:DNA binding"/>
    <property type="evidence" value="ECO:0007669"/>
    <property type="project" value="UniProtKB-KW"/>
</dbReference>
<comment type="similarity">
    <text evidence="1">Belongs to the helicase family. UvrD subfamily.</text>
</comment>
<organism evidence="18 19">
    <name type="scientific">Candidatus Ruania gallistercoris</name>
    <dbReference type="NCBI Taxonomy" id="2838746"/>
    <lineage>
        <taxon>Bacteria</taxon>
        <taxon>Bacillati</taxon>
        <taxon>Actinomycetota</taxon>
        <taxon>Actinomycetes</taxon>
        <taxon>Micrococcales</taxon>
        <taxon>Ruaniaceae</taxon>
        <taxon>Ruania</taxon>
    </lineage>
</organism>
<dbReference type="PROSITE" id="PS51198">
    <property type="entry name" value="UVRD_HELICASE_ATP_BIND"/>
    <property type="match status" value="1"/>
</dbReference>
<dbReference type="GO" id="GO:0033202">
    <property type="term" value="C:DNA helicase complex"/>
    <property type="evidence" value="ECO:0007669"/>
    <property type="project" value="TreeGrafter"/>
</dbReference>
<reference evidence="18" key="2">
    <citation type="submission" date="2021-04" db="EMBL/GenBank/DDBJ databases">
        <authorList>
            <person name="Gilroy R."/>
        </authorList>
    </citation>
    <scope>NUCLEOTIDE SEQUENCE</scope>
    <source>
        <strain evidence="18">ChiGjej4B4-7305</strain>
    </source>
</reference>
<dbReference type="GO" id="GO:0043138">
    <property type="term" value="F:3'-5' DNA helicase activity"/>
    <property type="evidence" value="ECO:0007669"/>
    <property type="project" value="UniProtKB-EC"/>
</dbReference>
<evidence type="ECO:0000313" key="19">
    <source>
        <dbReference type="Proteomes" id="UP000824037"/>
    </source>
</evidence>
<name>A0A9D2J309_9MICO</name>
<evidence type="ECO:0000256" key="3">
    <source>
        <dbReference type="ARBA" id="ARBA00022741"/>
    </source>
</evidence>
<evidence type="ECO:0000313" key="18">
    <source>
        <dbReference type="EMBL" id="HIZ35120.1"/>
    </source>
</evidence>
<evidence type="ECO:0000256" key="2">
    <source>
        <dbReference type="ARBA" id="ARBA00022722"/>
    </source>
</evidence>
<keyword evidence="10" id="KW-0234">DNA repair</keyword>
<evidence type="ECO:0000256" key="10">
    <source>
        <dbReference type="ARBA" id="ARBA00023204"/>
    </source>
</evidence>
<evidence type="ECO:0000256" key="4">
    <source>
        <dbReference type="ARBA" id="ARBA00022763"/>
    </source>
</evidence>
<dbReference type="EC" id="5.6.2.4" evidence="13"/>
<evidence type="ECO:0000256" key="1">
    <source>
        <dbReference type="ARBA" id="ARBA00009922"/>
    </source>
</evidence>
<reference evidence="18" key="1">
    <citation type="journal article" date="2021" name="PeerJ">
        <title>Extensive microbial diversity within the chicken gut microbiome revealed by metagenomics and culture.</title>
        <authorList>
            <person name="Gilroy R."/>
            <person name="Ravi A."/>
            <person name="Getino M."/>
            <person name="Pursley I."/>
            <person name="Horton D.L."/>
            <person name="Alikhan N.F."/>
            <person name="Baker D."/>
            <person name="Gharbi K."/>
            <person name="Hall N."/>
            <person name="Watson M."/>
            <person name="Adriaenssens E.M."/>
            <person name="Foster-Nyarko E."/>
            <person name="Jarju S."/>
            <person name="Secka A."/>
            <person name="Antonio M."/>
            <person name="Oren A."/>
            <person name="Chaudhuri R.R."/>
            <person name="La Ragione R."/>
            <person name="Hildebrand F."/>
            <person name="Pallen M.J."/>
        </authorList>
    </citation>
    <scope>NUCLEOTIDE SEQUENCE</scope>
    <source>
        <strain evidence="18">ChiGjej4B4-7305</strain>
    </source>
</reference>
<dbReference type="InterPro" id="IPR027417">
    <property type="entry name" value="P-loop_NTPase"/>
</dbReference>
<dbReference type="InterPro" id="IPR038726">
    <property type="entry name" value="PDDEXK_AddAB-type"/>
</dbReference>
<evidence type="ECO:0000259" key="16">
    <source>
        <dbReference type="PROSITE" id="PS51198"/>
    </source>
</evidence>
<evidence type="ECO:0000256" key="12">
    <source>
        <dbReference type="ARBA" id="ARBA00034617"/>
    </source>
</evidence>
<keyword evidence="3 15" id="KW-0547">Nucleotide-binding</keyword>
<evidence type="ECO:0000256" key="13">
    <source>
        <dbReference type="ARBA" id="ARBA00034808"/>
    </source>
</evidence>
<sequence length="1061" mass="112433">MTAPEDPIARAASAAILAGGHHVVHGAPGTGKSTTAIDTFTRWLTTVGGTGVLLVPTRRRAAVVRDAVAARLQRTTSSVLVRTPASLAFAILRLRATLRGEPPPTLISGPEQDQILTELLAGHAAGEGVAIDWPASVPPEALELRAFRDELRDLHMRAAEAGLDGQGLAEWGRRHDRPEWVAAGGLLAEYTQVMALGQTTPDRGARYDAASIVDEATYALRTWAEEVPGTERPQWDLVLHDDYQDATLATARLLDALADDGAQLAVFGDADLAVQQFRGGLPALLHTASLPPGQDGAWGARTHVLGTVWRHGPGLREPIAALSAGLPTLQETQRRRAAPGRTGSQLRTALLASEAQQVAAIARYLREQHVHHEVPWAQMAVLVRSGALAGAIRRGLRSAGVPLEMALPDRALRDEPAVSPLLLALRCILEEQVDPTDAVALLCSPVGGMDPVTVRALRRHLRQAERAAGGARHSDELVAALLTGAAAGEPLDVELPARLARGVRAVVGVLSAGRAALAEEAATVETVLWAIWSATGLSRTWQRQALAGGAGADRADTDLDAVMALFRAAEQFTDRTTMASPAGFLAHLEAQDFPADTLAEQGRLGDAVAVHTPAGAAGGEWDVVVVAGVQEEVWPDLRIRDSLLGAAELADIATARHVATSRGQGGAELDRFRRARREVQEGELRAFVSACSRAREEVLVTAVLTTDARPSMFVEALLPDTEETPVVAQVPHPLDLRGLVGRLRAQLRPVLLGHQVGAEELALASEAAALLSHLATRDVPGADPLDWPALLTPTSAEPLAEADEPVPVSPSTMELVTTCPLRWMLTRSGGQRADSAAQSLGNLIHEIAAAYPHGSRDQLHAELDARWHELDLPEGWVARVQRRRAEEMADKLADYLAAHPGPVATEVAFQVDLGRAVLRGQVDRVELTDAGVRIVDLKTGSTPVSAADATRHPQLGSYQVAADRGGFAEAFAEQGAADPPSLDHSAGAALLYVGTKAKNAAQRDQGPLTEDTDPGWAEALIRTGAETMAAGRFEARPNETCRTCPVLTSCPAQPTGDRVAR</sequence>
<dbReference type="PANTHER" id="PTHR11070:SF59">
    <property type="entry name" value="DNA 3'-5' HELICASE"/>
    <property type="match status" value="1"/>
</dbReference>
<dbReference type="InterPro" id="IPR014016">
    <property type="entry name" value="UvrD-like_ATP-bd"/>
</dbReference>
<dbReference type="InterPro" id="IPR013986">
    <property type="entry name" value="DExx_box_DNA_helicase_dom_sf"/>
</dbReference>
<keyword evidence="2" id="KW-0540">Nuclease</keyword>
<keyword evidence="8 15" id="KW-0067">ATP-binding</keyword>
<accession>A0A9D2J309</accession>
<evidence type="ECO:0000259" key="17">
    <source>
        <dbReference type="PROSITE" id="PS51217"/>
    </source>
</evidence>
<dbReference type="GO" id="GO:0004527">
    <property type="term" value="F:exonuclease activity"/>
    <property type="evidence" value="ECO:0007669"/>
    <property type="project" value="UniProtKB-KW"/>
</dbReference>
<dbReference type="PROSITE" id="PS51217">
    <property type="entry name" value="UVRD_HELICASE_CTER"/>
    <property type="match status" value="1"/>
</dbReference>
<dbReference type="EMBL" id="DXBY01000078">
    <property type="protein sequence ID" value="HIZ35120.1"/>
    <property type="molecule type" value="Genomic_DNA"/>
</dbReference>
<gene>
    <name evidence="18" type="ORF">H9815_05040</name>
</gene>
<proteinExistence type="inferred from homology"/>
<dbReference type="GO" id="GO:0000725">
    <property type="term" value="P:recombinational repair"/>
    <property type="evidence" value="ECO:0007669"/>
    <property type="project" value="TreeGrafter"/>
</dbReference>
<feature type="binding site" evidence="15">
    <location>
        <begin position="26"/>
        <end position="33"/>
    </location>
    <ligand>
        <name>ATP</name>
        <dbReference type="ChEBI" id="CHEBI:30616"/>
    </ligand>
</feature>
<dbReference type="InterPro" id="IPR014017">
    <property type="entry name" value="DNA_helicase_UvrD-like_C"/>
</dbReference>
<evidence type="ECO:0000256" key="7">
    <source>
        <dbReference type="ARBA" id="ARBA00022839"/>
    </source>
</evidence>
<keyword evidence="9" id="KW-0238">DNA-binding</keyword>
<keyword evidence="11" id="KW-0413">Isomerase</keyword>
<dbReference type="Gene3D" id="3.40.50.300">
    <property type="entry name" value="P-loop containing nucleotide triphosphate hydrolases"/>
    <property type="match status" value="2"/>
</dbReference>
<evidence type="ECO:0000256" key="8">
    <source>
        <dbReference type="ARBA" id="ARBA00022840"/>
    </source>
</evidence>